<dbReference type="GO" id="GO:0003723">
    <property type="term" value="F:RNA binding"/>
    <property type="evidence" value="ECO:0007669"/>
    <property type="project" value="UniProtKB-UniRule"/>
</dbReference>
<evidence type="ECO:0000313" key="5">
    <source>
        <dbReference type="Proteomes" id="UP000287853"/>
    </source>
</evidence>
<dbReference type="InterPro" id="IPR001890">
    <property type="entry name" value="RNA-binding_CRM"/>
</dbReference>
<dbReference type="Pfam" id="PF01985">
    <property type="entry name" value="CRS1_YhbY"/>
    <property type="match status" value="1"/>
</dbReference>
<dbReference type="AlphaFoldDB" id="A0A3S3R639"/>
<dbReference type="SUPFAM" id="SSF75471">
    <property type="entry name" value="YhbY-like"/>
    <property type="match status" value="1"/>
</dbReference>
<evidence type="ECO:0000259" key="3">
    <source>
        <dbReference type="PROSITE" id="PS51295"/>
    </source>
</evidence>
<feature type="domain" description="CRM" evidence="3">
    <location>
        <begin position="17"/>
        <end position="127"/>
    </location>
</feature>
<evidence type="ECO:0000313" key="4">
    <source>
        <dbReference type="EMBL" id="RWX45183.1"/>
    </source>
</evidence>
<sequence length="129" mass="14638">MKTETKPEKKEKKKPQITLNSKQRKYLRGLGHHVDPIVYVGKEGLTANVNQSVLDTLRTRELIKVKLGQNCEVPKKEAAELLAKASGAAWCSLSARWCCCTCLIRSWIGNSVLFCQNRAQKREIEERVL</sequence>
<keyword evidence="1 2" id="KW-0694">RNA-binding</keyword>
<accession>A0A3S3R639</accession>
<organism evidence="4 5">
    <name type="scientific">Candidatus Electrothrix aarhusensis</name>
    <dbReference type="NCBI Taxonomy" id="1859131"/>
    <lineage>
        <taxon>Bacteria</taxon>
        <taxon>Pseudomonadati</taxon>
        <taxon>Thermodesulfobacteriota</taxon>
        <taxon>Desulfobulbia</taxon>
        <taxon>Desulfobulbales</taxon>
        <taxon>Desulfobulbaceae</taxon>
        <taxon>Candidatus Electrothrix</taxon>
    </lineage>
</organism>
<proteinExistence type="predicted"/>
<gene>
    <name evidence="4" type="ORF">H206_01357</name>
</gene>
<dbReference type="Gene3D" id="3.30.110.60">
    <property type="entry name" value="YhbY-like"/>
    <property type="match status" value="1"/>
</dbReference>
<dbReference type="PROSITE" id="PS51295">
    <property type="entry name" value="CRM"/>
    <property type="match status" value="1"/>
</dbReference>
<reference evidence="4 5" key="1">
    <citation type="submission" date="2017-01" db="EMBL/GenBank/DDBJ databases">
        <title>The cable genome- insights into the physiology and evolution of filamentous bacteria capable of sulfide oxidation via long distance electron transfer.</title>
        <authorList>
            <person name="Schreiber L."/>
            <person name="Bjerg J.T."/>
            <person name="Boggild A."/>
            <person name="Van De Vossenberg J."/>
            <person name="Meysman F."/>
            <person name="Nielsen L.P."/>
            <person name="Schramm A."/>
            <person name="Kjeldsen K.U."/>
        </authorList>
    </citation>
    <scope>NUCLEOTIDE SEQUENCE [LARGE SCALE GENOMIC DNA]</scope>
    <source>
        <strain evidence="4">MCF</strain>
    </source>
</reference>
<dbReference type="PANTHER" id="PTHR40065:SF3">
    <property type="entry name" value="RNA-BINDING PROTEIN YHBY"/>
    <property type="match status" value="1"/>
</dbReference>
<dbReference type="SMART" id="SM01103">
    <property type="entry name" value="CRS1_YhbY"/>
    <property type="match status" value="1"/>
</dbReference>
<dbReference type="InterPro" id="IPR035920">
    <property type="entry name" value="YhbY-like_sf"/>
</dbReference>
<evidence type="ECO:0000256" key="1">
    <source>
        <dbReference type="ARBA" id="ARBA00022884"/>
    </source>
</evidence>
<dbReference type="EMBL" id="MTKO01000081">
    <property type="protein sequence ID" value="RWX45183.1"/>
    <property type="molecule type" value="Genomic_DNA"/>
</dbReference>
<name>A0A3S3R639_9BACT</name>
<comment type="caution">
    <text evidence="4">The sequence shown here is derived from an EMBL/GenBank/DDBJ whole genome shotgun (WGS) entry which is preliminary data.</text>
</comment>
<evidence type="ECO:0000256" key="2">
    <source>
        <dbReference type="PROSITE-ProRule" id="PRU00626"/>
    </source>
</evidence>
<protein>
    <submittedName>
        <fullName evidence="4">CRS1 protein</fullName>
    </submittedName>
</protein>
<dbReference type="Proteomes" id="UP000287853">
    <property type="component" value="Unassembled WGS sequence"/>
</dbReference>
<dbReference type="InterPro" id="IPR051925">
    <property type="entry name" value="RNA-binding_domain"/>
</dbReference>
<dbReference type="PANTHER" id="PTHR40065">
    <property type="entry name" value="RNA-BINDING PROTEIN YHBY"/>
    <property type="match status" value="1"/>
</dbReference>
<keyword evidence="5" id="KW-1185">Reference proteome</keyword>